<dbReference type="OrthoDB" id="292656at2"/>
<evidence type="ECO:0000313" key="1">
    <source>
        <dbReference type="EMBL" id="AGA27680.1"/>
    </source>
</evidence>
<evidence type="ECO:0000313" key="2">
    <source>
        <dbReference type="Proteomes" id="UP000010798"/>
    </source>
</evidence>
<dbReference type="AlphaFoldDB" id="L0DFP7"/>
<dbReference type="KEGG" id="saci:Sinac_3419"/>
<organism evidence="1 2">
    <name type="scientific">Singulisphaera acidiphila (strain ATCC BAA-1392 / DSM 18658 / VKM B-2454 / MOB10)</name>
    <dbReference type="NCBI Taxonomy" id="886293"/>
    <lineage>
        <taxon>Bacteria</taxon>
        <taxon>Pseudomonadati</taxon>
        <taxon>Planctomycetota</taxon>
        <taxon>Planctomycetia</taxon>
        <taxon>Isosphaerales</taxon>
        <taxon>Isosphaeraceae</taxon>
        <taxon>Singulisphaera</taxon>
    </lineage>
</organism>
<reference evidence="1 2" key="1">
    <citation type="submission" date="2012-02" db="EMBL/GenBank/DDBJ databases">
        <title>Complete sequence of chromosome of Singulisphaera acidiphila DSM 18658.</title>
        <authorList>
            <consortium name="US DOE Joint Genome Institute (JGI-PGF)"/>
            <person name="Lucas S."/>
            <person name="Copeland A."/>
            <person name="Lapidus A."/>
            <person name="Glavina del Rio T."/>
            <person name="Dalin E."/>
            <person name="Tice H."/>
            <person name="Bruce D."/>
            <person name="Goodwin L."/>
            <person name="Pitluck S."/>
            <person name="Peters L."/>
            <person name="Ovchinnikova G."/>
            <person name="Chertkov O."/>
            <person name="Kyrpides N."/>
            <person name="Mavromatis K."/>
            <person name="Ivanova N."/>
            <person name="Brettin T."/>
            <person name="Detter J.C."/>
            <person name="Han C."/>
            <person name="Larimer F."/>
            <person name="Land M."/>
            <person name="Hauser L."/>
            <person name="Markowitz V."/>
            <person name="Cheng J.-F."/>
            <person name="Hugenholtz P."/>
            <person name="Woyke T."/>
            <person name="Wu D."/>
            <person name="Tindall B."/>
            <person name="Pomrenke H."/>
            <person name="Brambilla E."/>
            <person name="Klenk H.-P."/>
            <person name="Eisen J.A."/>
        </authorList>
    </citation>
    <scope>NUCLEOTIDE SEQUENCE [LARGE SCALE GENOMIC DNA]</scope>
    <source>
        <strain evidence="2">ATCC BAA-1392 / DSM 18658 / VKM B-2454 / MOB10</strain>
    </source>
</reference>
<proteinExistence type="predicted"/>
<name>L0DFP7_SINAD</name>
<dbReference type="HOGENOM" id="CLU_1980085_0_0_0"/>
<sequence>MKLSHPTTRRSTSRRSRKVQKTFEALSDLGGEAVEPLPALDLNLKAFPYRTALANWPDEWRERWGHRANDLEEAGLGWREAEACAFFEVQEERRAEVGTPPLPLVRVDIGRTGVAPLLLSHQAMKL</sequence>
<dbReference type="Proteomes" id="UP000010798">
    <property type="component" value="Chromosome"/>
</dbReference>
<dbReference type="EMBL" id="CP003364">
    <property type="protein sequence ID" value="AGA27680.1"/>
    <property type="molecule type" value="Genomic_DNA"/>
</dbReference>
<keyword evidence="2" id="KW-1185">Reference proteome</keyword>
<gene>
    <name evidence="1" type="ordered locus">Sinac_3419</name>
</gene>
<dbReference type="RefSeq" id="WP_015246825.1">
    <property type="nucleotide sequence ID" value="NC_019892.1"/>
</dbReference>
<protein>
    <submittedName>
        <fullName evidence="1">Uncharacterized protein</fullName>
    </submittedName>
</protein>
<accession>L0DFP7</accession>